<evidence type="ECO:0000256" key="6">
    <source>
        <dbReference type="ARBA" id="ARBA00023136"/>
    </source>
</evidence>
<evidence type="ECO:0000256" key="3">
    <source>
        <dbReference type="ARBA" id="ARBA00022692"/>
    </source>
</evidence>
<feature type="transmembrane region" description="Helical" evidence="7">
    <location>
        <begin position="412"/>
        <end position="432"/>
    </location>
</feature>
<feature type="domain" description="Cation/H+ exchanger transmembrane" evidence="8">
    <location>
        <begin position="80"/>
        <end position="462"/>
    </location>
</feature>
<evidence type="ECO:0000256" key="4">
    <source>
        <dbReference type="ARBA" id="ARBA00022989"/>
    </source>
</evidence>
<dbReference type="AlphaFoldDB" id="A0A5M8NXG5"/>
<dbReference type="PANTHER" id="PTHR32468:SF0">
    <property type="entry name" value="K(+)_H(+) ANTIPORTER 1"/>
    <property type="match status" value="1"/>
</dbReference>
<dbReference type="GO" id="GO:1902600">
    <property type="term" value="P:proton transmembrane transport"/>
    <property type="evidence" value="ECO:0007669"/>
    <property type="project" value="InterPro"/>
</dbReference>
<keyword evidence="5" id="KW-0406">Ion transport</keyword>
<feature type="transmembrane region" description="Helical" evidence="7">
    <location>
        <begin position="196"/>
        <end position="219"/>
    </location>
</feature>
<comment type="caution">
    <text evidence="9">The sequence shown here is derived from an EMBL/GenBank/DDBJ whole genome shotgun (WGS) entry which is preliminary data.</text>
</comment>
<keyword evidence="6 7" id="KW-0472">Membrane</keyword>
<comment type="subcellular location">
    <subcellularLocation>
        <location evidence="1">Membrane</location>
        <topology evidence="1">Multi-pass membrane protein</topology>
    </subcellularLocation>
</comment>
<evidence type="ECO:0000259" key="8">
    <source>
        <dbReference type="Pfam" id="PF00999"/>
    </source>
</evidence>
<feature type="transmembrane region" description="Helical" evidence="7">
    <location>
        <begin position="163"/>
        <end position="184"/>
    </location>
</feature>
<feature type="transmembrane region" description="Helical" evidence="7">
    <location>
        <begin position="322"/>
        <end position="341"/>
    </location>
</feature>
<keyword evidence="4 7" id="KW-1133">Transmembrane helix</keyword>
<feature type="transmembrane region" description="Helical" evidence="7">
    <location>
        <begin position="7"/>
        <end position="26"/>
    </location>
</feature>
<name>A0A5M8NXG5_9BACT</name>
<dbReference type="InterPro" id="IPR038770">
    <property type="entry name" value="Na+/solute_symporter_sf"/>
</dbReference>
<accession>A0A5M8NXG5</accession>
<evidence type="ECO:0000313" key="9">
    <source>
        <dbReference type="EMBL" id="KAA6301287.1"/>
    </source>
</evidence>
<evidence type="ECO:0000256" key="2">
    <source>
        <dbReference type="ARBA" id="ARBA00022448"/>
    </source>
</evidence>
<evidence type="ECO:0000256" key="1">
    <source>
        <dbReference type="ARBA" id="ARBA00004141"/>
    </source>
</evidence>
<feature type="transmembrane region" description="Helical" evidence="7">
    <location>
        <begin position="353"/>
        <end position="373"/>
    </location>
</feature>
<organism evidence="9 10">
    <name type="scientific">Candidatus Ordinivivax streblomastigis</name>
    <dbReference type="NCBI Taxonomy" id="2540710"/>
    <lineage>
        <taxon>Bacteria</taxon>
        <taxon>Pseudomonadati</taxon>
        <taxon>Bacteroidota</taxon>
        <taxon>Bacteroidia</taxon>
        <taxon>Bacteroidales</taxon>
        <taxon>Candidatus Ordinivivax</taxon>
    </lineage>
</organism>
<feature type="transmembrane region" description="Helical" evidence="7">
    <location>
        <begin position="231"/>
        <end position="254"/>
    </location>
</feature>
<evidence type="ECO:0000256" key="5">
    <source>
        <dbReference type="ARBA" id="ARBA00023065"/>
    </source>
</evidence>
<feature type="transmembrane region" description="Helical" evidence="7">
    <location>
        <begin position="132"/>
        <end position="151"/>
    </location>
</feature>
<feature type="transmembrane region" description="Helical" evidence="7">
    <location>
        <begin position="438"/>
        <end position="465"/>
    </location>
</feature>
<gene>
    <name evidence="9" type="ORF">EZS26_002596</name>
</gene>
<dbReference type="GO" id="GO:0015297">
    <property type="term" value="F:antiporter activity"/>
    <property type="evidence" value="ECO:0007669"/>
    <property type="project" value="InterPro"/>
</dbReference>
<evidence type="ECO:0000256" key="7">
    <source>
        <dbReference type="SAM" id="Phobius"/>
    </source>
</evidence>
<keyword evidence="2" id="KW-0813">Transport</keyword>
<feature type="transmembrane region" description="Helical" evidence="7">
    <location>
        <begin position="260"/>
        <end position="285"/>
    </location>
</feature>
<dbReference type="Gene3D" id="1.20.1530.20">
    <property type="match status" value="1"/>
</dbReference>
<reference evidence="9 10" key="1">
    <citation type="submission" date="2019-03" db="EMBL/GenBank/DDBJ databases">
        <title>Single cell metagenomics reveals metabolic interactions within the superorganism composed of flagellate Streblomastix strix and complex community of Bacteroidetes bacteria on its surface.</title>
        <authorList>
            <person name="Treitli S.C."/>
            <person name="Kolisko M."/>
            <person name="Husnik F."/>
            <person name="Keeling P."/>
            <person name="Hampl V."/>
        </authorList>
    </citation>
    <scope>NUCLEOTIDE SEQUENCE [LARGE SCALE GENOMIC DNA]</scope>
    <source>
        <strain evidence="9">St1</strain>
    </source>
</reference>
<dbReference type="EMBL" id="SNRX01000022">
    <property type="protein sequence ID" value="KAA6301287.1"/>
    <property type="molecule type" value="Genomic_DNA"/>
</dbReference>
<feature type="transmembrane region" description="Helical" evidence="7">
    <location>
        <begin position="379"/>
        <end position="400"/>
    </location>
</feature>
<proteinExistence type="predicted"/>
<feature type="transmembrane region" description="Helical" evidence="7">
    <location>
        <begin position="297"/>
        <end position="316"/>
    </location>
</feature>
<dbReference type="Pfam" id="PF00999">
    <property type="entry name" value="Na_H_Exchanger"/>
    <property type="match status" value="1"/>
</dbReference>
<evidence type="ECO:0000313" key="10">
    <source>
        <dbReference type="Proteomes" id="UP000324575"/>
    </source>
</evidence>
<dbReference type="Proteomes" id="UP000324575">
    <property type="component" value="Unassembled WGS sequence"/>
</dbReference>
<dbReference type="InterPro" id="IPR006153">
    <property type="entry name" value="Cation/H_exchanger_TM"/>
</dbReference>
<feature type="transmembrane region" description="Helical" evidence="7">
    <location>
        <begin position="97"/>
        <end position="116"/>
    </location>
</feature>
<dbReference type="InterPro" id="IPR050794">
    <property type="entry name" value="CPA2_transporter"/>
</dbReference>
<feature type="transmembrane region" description="Helical" evidence="7">
    <location>
        <begin position="68"/>
        <end position="90"/>
    </location>
</feature>
<dbReference type="PANTHER" id="PTHR32468">
    <property type="entry name" value="CATION/H + ANTIPORTER"/>
    <property type="match status" value="1"/>
</dbReference>
<protein>
    <submittedName>
        <fullName evidence="9">Na(+)/H(+)-K(+) antiporter GerN</fullName>
    </submittedName>
</protein>
<keyword evidence="3 7" id="KW-0812">Transmembrane</keyword>
<dbReference type="GO" id="GO:0016020">
    <property type="term" value="C:membrane"/>
    <property type="evidence" value="ECO:0007669"/>
    <property type="project" value="UniProtKB-SubCell"/>
</dbReference>
<sequence>MPKGFKNLLFYVVMLLVCGVLMYVLIQLGNRFEILLPAAASSGNTSHLLSDGFSLFTQTLHSQVQTPVAMLLLQVIAILFTARIFGYLFVKIGQPSVVGEILSGIILGPSVLAHFFPGVSEFLFSPESLDNITILSQIGLIFFMFVIGMELDIAAVKKKFNETLIISHTGIVFPFLCGILAAYWTYPYYTAHTTTFLSYALFIGVSMSITAFPVLARIIQEKGMTKSPLGTLSLASAANGDVTAWCVLAIVIAIAKTGTLASAIYTILFAAAFLLFMFIILRPFLNIIGNLYHNKEVLNKTVVAFMFFILIVSAYTTEMLGIHALFGAFMAGVVMPSHVQFRKILTEKVEDVSLTIFLPLFFVSTGLKTQIGLISTPAEWLVCGMFIVMAVFGKVIGTAIPTRLTGESWKNSWLMGALMNTRGLMELIILTIGYEMAILPPAIFAMLVLMTLVTTFMTAPLLLLIEWAYRGKTNKETVRQNPGDTFRILLSFGRAGNGKILLNVAQQIFSKGKRKPEITALHLTVGTEVNPIHTENFSAISFAPLLEDAENMHFPVTTRYDVTNNAGQQIVHIANQEAFDFLLVGAGISMSALPQDMEAAKYAKWFYPDDLVKNKTRQFIDEVRANVGIFVNRDFEKATDVIVLLKHPKDIFLLRYAENLIAFNQARITIAELGDKVGKNKVSERYLREFLNDYSSTTFVRSTLLPVHLLSKQNFMLVGYDTWLDISEHEKETLQSMPSTLIIRK</sequence>